<feature type="domain" description="Essential protein Yae1 N-terminal" evidence="2">
    <location>
        <begin position="12"/>
        <end position="50"/>
    </location>
</feature>
<gene>
    <name evidence="3" type="ORF">MGL_1890</name>
</gene>
<comment type="caution">
    <text evidence="3">The sequence shown here is derived from an EMBL/GenBank/DDBJ whole genome shotgun (WGS) entry which is preliminary data.</text>
</comment>
<keyword evidence="4" id="KW-1185">Reference proteome</keyword>
<evidence type="ECO:0000313" key="3">
    <source>
        <dbReference type="EMBL" id="EDP43677.1"/>
    </source>
</evidence>
<evidence type="ECO:0000256" key="1">
    <source>
        <dbReference type="ARBA" id="ARBA00038090"/>
    </source>
</evidence>
<dbReference type="PANTHER" id="PTHR28532:SF1">
    <property type="entry name" value="ORAL CANCER OVEREXPRESSED 1"/>
    <property type="match status" value="1"/>
</dbReference>
<dbReference type="STRING" id="425265.A8PZ58"/>
<dbReference type="RefSeq" id="XP_001730891.1">
    <property type="nucleotide sequence ID" value="XM_001730839.1"/>
</dbReference>
<dbReference type="KEGG" id="mgl:MGL_1890"/>
<accession>A8PZ58</accession>
<protein>
    <recommendedName>
        <fullName evidence="2">Essential protein Yae1 N-terminal domain-containing protein</fullName>
    </recommendedName>
</protein>
<dbReference type="VEuPathDB" id="FungiDB:MGL_1890"/>
<dbReference type="OrthoDB" id="48036at2759"/>
<proteinExistence type="inferred from homology"/>
<dbReference type="Proteomes" id="UP000008837">
    <property type="component" value="Unassembled WGS sequence"/>
</dbReference>
<dbReference type="InParanoid" id="A8PZ58"/>
<dbReference type="GeneID" id="5855198"/>
<dbReference type="EMBL" id="AAYY01000006">
    <property type="protein sequence ID" value="EDP43677.1"/>
    <property type="molecule type" value="Genomic_DNA"/>
</dbReference>
<dbReference type="Pfam" id="PF09811">
    <property type="entry name" value="Yae1_N"/>
    <property type="match status" value="1"/>
</dbReference>
<dbReference type="InterPro" id="IPR019191">
    <property type="entry name" value="Essential_protein_Yae1_N"/>
</dbReference>
<dbReference type="PANTHER" id="PTHR28532">
    <property type="entry name" value="GEO13458P1"/>
    <property type="match status" value="1"/>
</dbReference>
<comment type="similarity">
    <text evidence="1">Belongs to the LTO1 family.</text>
</comment>
<name>A8PZ58_MALGO</name>
<organism evidence="3 4">
    <name type="scientific">Malassezia globosa (strain ATCC MYA-4612 / CBS 7966)</name>
    <name type="common">Dandruff-associated fungus</name>
    <dbReference type="NCBI Taxonomy" id="425265"/>
    <lineage>
        <taxon>Eukaryota</taxon>
        <taxon>Fungi</taxon>
        <taxon>Dikarya</taxon>
        <taxon>Basidiomycota</taxon>
        <taxon>Ustilaginomycotina</taxon>
        <taxon>Malasseziomycetes</taxon>
        <taxon>Malasseziales</taxon>
        <taxon>Malasseziaceae</taxon>
        <taxon>Malassezia</taxon>
    </lineage>
</organism>
<evidence type="ECO:0000313" key="4">
    <source>
        <dbReference type="Proteomes" id="UP000008837"/>
    </source>
</evidence>
<evidence type="ECO:0000259" key="2">
    <source>
        <dbReference type="Pfam" id="PF09811"/>
    </source>
</evidence>
<dbReference type="AlphaFoldDB" id="A8PZ58"/>
<sequence length="136" mass="15500">MADLEELSYMDGYRGGYEQGQQVGLIEGRLFGGEKGFELWTELGYYKGVISVFKHILESQLSTKLHEVHELESVDLKAKKQWQQLASLEALWNQIPQQNDSNNAAANEICHNDEDVFDLVNLISSVLQDSWLIQIN</sequence>
<dbReference type="InterPro" id="IPR052436">
    <property type="entry name" value="LTO1_adapter"/>
</dbReference>
<reference evidence="3 4" key="1">
    <citation type="journal article" date="2007" name="Proc. Natl. Acad. Sci. U.S.A.">
        <title>Dandruff-associated Malassezia genomes reveal convergent and divergent virulence traits shared with plant and human fungal pathogens.</title>
        <authorList>
            <person name="Xu J."/>
            <person name="Saunders C.W."/>
            <person name="Hu P."/>
            <person name="Grant R.A."/>
            <person name="Boekhout T."/>
            <person name="Kuramae E.E."/>
            <person name="Kronstad J.W."/>
            <person name="Deangelis Y.M."/>
            <person name="Reeder N.L."/>
            <person name="Johnstone K.R."/>
            <person name="Leland M."/>
            <person name="Fieno A.M."/>
            <person name="Begley W.M."/>
            <person name="Sun Y."/>
            <person name="Lacey M.P."/>
            <person name="Chaudhary T."/>
            <person name="Keough T."/>
            <person name="Chu L."/>
            <person name="Sears R."/>
            <person name="Yuan B."/>
            <person name="Dawson T.L.Jr."/>
        </authorList>
    </citation>
    <scope>NUCLEOTIDE SEQUENCE [LARGE SCALE GENOMIC DNA]</scope>
    <source>
        <strain evidence="4">ATCC MYA-4612 / CBS 7966</strain>
    </source>
</reference>